<protein>
    <submittedName>
        <fullName evidence="3">Serine/threonine-protein phosphatase 7 long form</fullName>
    </submittedName>
</protein>
<evidence type="ECO:0000313" key="3">
    <source>
        <dbReference type="EMBL" id="KAL0352475.1"/>
    </source>
</evidence>
<feature type="domain" description="Aminotransferase-like plant mobile" evidence="2">
    <location>
        <begin position="177"/>
        <end position="308"/>
    </location>
</feature>
<evidence type="ECO:0000259" key="2">
    <source>
        <dbReference type="Pfam" id="PF10536"/>
    </source>
</evidence>
<dbReference type="GO" id="GO:0010073">
    <property type="term" value="P:meristem maintenance"/>
    <property type="evidence" value="ECO:0007669"/>
    <property type="project" value="InterPro"/>
</dbReference>
<gene>
    <name evidence="3" type="ORF">Scaly_1636200</name>
</gene>
<comment type="caution">
    <text evidence="3">The sequence shown here is derived from an EMBL/GenBank/DDBJ whole genome shotgun (WGS) entry which is preliminary data.</text>
</comment>
<dbReference type="PANTHER" id="PTHR46033">
    <property type="entry name" value="PROTEIN MAIN-LIKE 2"/>
    <property type="match status" value="1"/>
</dbReference>
<dbReference type="AlphaFoldDB" id="A0AAW2P8V0"/>
<dbReference type="EMBL" id="JACGWM010000009">
    <property type="protein sequence ID" value="KAL0352475.1"/>
    <property type="molecule type" value="Genomic_DNA"/>
</dbReference>
<organism evidence="3">
    <name type="scientific">Sesamum calycinum</name>
    <dbReference type="NCBI Taxonomy" id="2727403"/>
    <lineage>
        <taxon>Eukaryota</taxon>
        <taxon>Viridiplantae</taxon>
        <taxon>Streptophyta</taxon>
        <taxon>Embryophyta</taxon>
        <taxon>Tracheophyta</taxon>
        <taxon>Spermatophyta</taxon>
        <taxon>Magnoliopsida</taxon>
        <taxon>eudicotyledons</taxon>
        <taxon>Gunneridae</taxon>
        <taxon>Pentapetalae</taxon>
        <taxon>asterids</taxon>
        <taxon>lamiids</taxon>
        <taxon>Lamiales</taxon>
        <taxon>Pedaliaceae</taxon>
        <taxon>Sesamum</taxon>
    </lineage>
</organism>
<dbReference type="Pfam" id="PF10536">
    <property type="entry name" value="PMD"/>
    <property type="match status" value="2"/>
</dbReference>
<feature type="region of interest" description="Disordered" evidence="1">
    <location>
        <begin position="363"/>
        <end position="388"/>
    </location>
</feature>
<reference evidence="3" key="1">
    <citation type="submission" date="2020-06" db="EMBL/GenBank/DDBJ databases">
        <authorList>
            <person name="Li T."/>
            <person name="Hu X."/>
            <person name="Zhang T."/>
            <person name="Song X."/>
            <person name="Zhang H."/>
            <person name="Dai N."/>
            <person name="Sheng W."/>
            <person name="Hou X."/>
            <person name="Wei L."/>
        </authorList>
    </citation>
    <scope>NUCLEOTIDE SEQUENCE</scope>
    <source>
        <strain evidence="3">KEN8</strain>
        <tissue evidence="3">Leaf</tissue>
    </source>
</reference>
<name>A0AAW2P8V0_9LAMI</name>
<dbReference type="InterPro" id="IPR019557">
    <property type="entry name" value="AminoTfrase-like_pln_mobile"/>
</dbReference>
<feature type="region of interest" description="Disordered" evidence="1">
    <location>
        <begin position="431"/>
        <end position="464"/>
    </location>
</feature>
<proteinExistence type="predicted"/>
<accession>A0AAW2P8V0</accession>
<sequence length="464" mass="53139">MANFGPRDNNVLYGQSTHISEDVPTGQDTILNVRRGDISFFRVLQLIPRHIRVLQVLQNMGFLGVIQCGHIEIDQHLITALVERWRPETHTFHFPVGEASVTLQDVAIIWGLPIEGNFITGVDTKWTTQQWQNYCHQFLGFQPDEKALKNSRIKLTVLHEWLLSNTCDSDSSFEEVLQEARIWAWSRIITIAPILSTKNTELMPTIIDEENILPHPPYAARWSYHLSRTHAAHNAVRIIRNTFDRMKQNEFIWTPYGGEGPDVQSLPIYALRTPWHIKCPLIHYAIVEIHHPERVLRQFGMIQDIPPNPPAERVGQMIIDYNRVPMDFHSVVQLMTSHHQTHQEIMNFLETRYPLISTGAVPYETGPSNARDEAGPSNARNEAGPSNAYIPTNTAYTVDSDNSYLPFIGDESTYTVTPDHRIYHGISPVPFEDLDVPSQNSVSRQEQVPRRNRRRPRCGTGGHY</sequence>
<evidence type="ECO:0000256" key="1">
    <source>
        <dbReference type="SAM" id="MobiDB-lite"/>
    </source>
</evidence>
<dbReference type="PANTHER" id="PTHR46033:SF8">
    <property type="entry name" value="PROTEIN MAINTENANCE OF MERISTEMS-LIKE"/>
    <property type="match status" value="1"/>
</dbReference>
<feature type="compositionally biased region" description="Polar residues" evidence="1">
    <location>
        <begin position="437"/>
        <end position="446"/>
    </location>
</feature>
<feature type="domain" description="Aminotransferase-like plant mobile" evidence="2">
    <location>
        <begin position="61"/>
        <end position="162"/>
    </location>
</feature>
<dbReference type="InterPro" id="IPR044824">
    <property type="entry name" value="MAIN-like"/>
</dbReference>
<reference evidence="3" key="2">
    <citation type="journal article" date="2024" name="Plant">
        <title>Genomic evolution and insights into agronomic trait innovations of Sesamum species.</title>
        <authorList>
            <person name="Miao H."/>
            <person name="Wang L."/>
            <person name="Qu L."/>
            <person name="Liu H."/>
            <person name="Sun Y."/>
            <person name="Le M."/>
            <person name="Wang Q."/>
            <person name="Wei S."/>
            <person name="Zheng Y."/>
            <person name="Lin W."/>
            <person name="Duan Y."/>
            <person name="Cao H."/>
            <person name="Xiong S."/>
            <person name="Wang X."/>
            <person name="Wei L."/>
            <person name="Li C."/>
            <person name="Ma Q."/>
            <person name="Ju M."/>
            <person name="Zhao R."/>
            <person name="Li G."/>
            <person name="Mu C."/>
            <person name="Tian Q."/>
            <person name="Mei H."/>
            <person name="Zhang T."/>
            <person name="Gao T."/>
            <person name="Zhang H."/>
        </authorList>
    </citation>
    <scope>NUCLEOTIDE SEQUENCE</scope>
    <source>
        <strain evidence="3">KEN8</strain>
    </source>
</reference>